<accession>A0A7S3JZD5</accession>
<name>A0A7S3JZD5_9STRA</name>
<feature type="coiled-coil region" evidence="7">
    <location>
        <begin position="369"/>
        <end position="424"/>
    </location>
</feature>
<evidence type="ECO:0000256" key="6">
    <source>
        <dbReference type="ARBA" id="ARBA00033773"/>
    </source>
</evidence>
<feature type="coiled-coil region" evidence="7">
    <location>
        <begin position="66"/>
        <end position="170"/>
    </location>
</feature>
<sequence length="477" mass="56652">MERRRAKEARIEETMKHNAMITKTRSLAVWENRTLETIERSNKERRIREDNSRRQAEVTERQIKLNELYKKEEKMWREQIEQIEKKNNSAESRKEYLMNKARALQEEREAYRKNNVEDCYRRQFRLACDEARTRDSKALQELINAEREIQMQIKAQNNQMQAERDTAEEAYALKNSLAAFEKEDAARAANIRTGNSKVEFKSGLDKQIIEKRFRREQAKEKQYLQDQNELDELQAAVEAEKRKQQEIRNAARDEGKCVQQYNAESLIQRQKHAIKLKEQDSLLLAYALKQEEKATLFEAAKQQDEKMLNERYKSYLDGFEKQKEIDQANLNAERLCLENRIWDAKDKEQANQQKARQDLAATVRAGREYQLQQKQLNQEEVQRQRLEEIRQIQLEQNTMNAQEAEKLAQRKHTYQSHAAALKQQVLDKRKTNLVEKQAEFLDAKMQRKLAQDHELAVAKESGVARLYHPLKSGFWYS</sequence>
<dbReference type="EMBL" id="HBIJ01011823">
    <property type="protein sequence ID" value="CAE0367306.1"/>
    <property type="molecule type" value="Transcribed_RNA"/>
</dbReference>
<evidence type="ECO:0000256" key="2">
    <source>
        <dbReference type="ARBA" id="ARBA00023054"/>
    </source>
</evidence>
<gene>
    <name evidence="9" type="ORF">ALAG00032_LOCUS8055</name>
</gene>
<dbReference type="InterPro" id="IPR043597">
    <property type="entry name" value="TPH_dom"/>
</dbReference>
<comment type="subcellular location">
    <subcellularLocation>
        <location evidence="1">Cell projection</location>
        <location evidence="1">Cilium</location>
    </subcellularLocation>
</comment>
<dbReference type="InterPro" id="IPR043596">
    <property type="entry name" value="CFAP53/TCHP"/>
</dbReference>
<proteinExistence type="inferred from homology"/>
<feature type="domain" description="Trichohyalin-plectin-homology" evidence="8">
    <location>
        <begin position="197"/>
        <end position="460"/>
    </location>
</feature>
<feature type="coiled-coil region" evidence="7">
    <location>
        <begin position="216"/>
        <end position="253"/>
    </location>
</feature>
<protein>
    <recommendedName>
        <fullName evidence="6">Cilia- and flagella-associated protein 53</fullName>
    </recommendedName>
</protein>
<dbReference type="PANTHER" id="PTHR31183">
    <property type="entry name" value="TRICHOPLEIN KERATIN FILAMENT-BINDING PROTEIN FAMILY MEMBER"/>
    <property type="match status" value="1"/>
</dbReference>
<evidence type="ECO:0000259" key="8">
    <source>
        <dbReference type="Pfam" id="PF13868"/>
    </source>
</evidence>
<dbReference type="Pfam" id="PF13868">
    <property type="entry name" value="TPH"/>
    <property type="match status" value="1"/>
</dbReference>
<comment type="similarity">
    <text evidence="5">Belongs to the CFAP53 family.</text>
</comment>
<organism evidence="9">
    <name type="scientific">Aureoumbra lagunensis</name>
    <dbReference type="NCBI Taxonomy" id="44058"/>
    <lineage>
        <taxon>Eukaryota</taxon>
        <taxon>Sar</taxon>
        <taxon>Stramenopiles</taxon>
        <taxon>Ochrophyta</taxon>
        <taxon>Pelagophyceae</taxon>
        <taxon>Pelagomonadales</taxon>
        <taxon>Aureoumbra</taxon>
    </lineage>
</organism>
<evidence type="ECO:0000256" key="1">
    <source>
        <dbReference type="ARBA" id="ARBA00004138"/>
    </source>
</evidence>
<dbReference type="AlphaFoldDB" id="A0A7S3JZD5"/>
<dbReference type="GO" id="GO:0005929">
    <property type="term" value="C:cilium"/>
    <property type="evidence" value="ECO:0007669"/>
    <property type="project" value="UniProtKB-SubCell"/>
</dbReference>
<dbReference type="PANTHER" id="PTHR31183:SF1">
    <property type="entry name" value="CILIA- AND FLAGELLA-ASSOCIATED PROTEIN 53"/>
    <property type="match status" value="1"/>
</dbReference>
<keyword evidence="2 7" id="KW-0175">Coiled coil</keyword>
<evidence type="ECO:0000256" key="7">
    <source>
        <dbReference type="SAM" id="Coils"/>
    </source>
</evidence>
<evidence type="ECO:0000256" key="5">
    <source>
        <dbReference type="ARBA" id="ARBA00033747"/>
    </source>
</evidence>
<evidence type="ECO:0000313" key="9">
    <source>
        <dbReference type="EMBL" id="CAE0367306.1"/>
    </source>
</evidence>
<evidence type="ECO:0000256" key="4">
    <source>
        <dbReference type="ARBA" id="ARBA00023273"/>
    </source>
</evidence>
<keyword evidence="4" id="KW-0966">Cell projection</keyword>
<keyword evidence="3" id="KW-0969">Cilium</keyword>
<evidence type="ECO:0000256" key="3">
    <source>
        <dbReference type="ARBA" id="ARBA00023069"/>
    </source>
</evidence>
<reference evidence="9" key="1">
    <citation type="submission" date="2021-01" db="EMBL/GenBank/DDBJ databases">
        <authorList>
            <person name="Corre E."/>
            <person name="Pelletier E."/>
            <person name="Niang G."/>
            <person name="Scheremetjew M."/>
            <person name="Finn R."/>
            <person name="Kale V."/>
            <person name="Holt S."/>
            <person name="Cochrane G."/>
            <person name="Meng A."/>
            <person name="Brown T."/>
            <person name="Cohen L."/>
        </authorList>
    </citation>
    <scope>NUCLEOTIDE SEQUENCE</scope>
    <source>
        <strain evidence="9">CCMP1510</strain>
    </source>
</reference>